<keyword evidence="4 8" id="KW-0812">Transmembrane</keyword>
<evidence type="ECO:0000313" key="10">
    <source>
        <dbReference type="EMBL" id="MBF6298288.1"/>
    </source>
</evidence>
<evidence type="ECO:0000313" key="11">
    <source>
        <dbReference type="Proteomes" id="UP000702209"/>
    </source>
</evidence>
<comment type="caution">
    <text evidence="10">The sequence shown here is derived from an EMBL/GenBank/DDBJ whole genome shotgun (WGS) entry which is preliminary data.</text>
</comment>
<dbReference type="InterPro" id="IPR020846">
    <property type="entry name" value="MFS_dom"/>
</dbReference>
<proteinExistence type="predicted"/>
<keyword evidence="11" id="KW-1185">Reference proteome</keyword>
<feature type="region of interest" description="Disordered" evidence="7">
    <location>
        <begin position="510"/>
        <end position="540"/>
    </location>
</feature>
<dbReference type="PROSITE" id="PS50850">
    <property type="entry name" value="MFS"/>
    <property type="match status" value="1"/>
</dbReference>
<evidence type="ECO:0000256" key="7">
    <source>
        <dbReference type="SAM" id="MobiDB-lite"/>
    </source>
</evidence>
<dbReference type="InterPro" id="IPR011701">
    <property type="entry name" value="MFS"/>
</dbReference>
<feature type="transmembrane region" description="Helical" evidence="8">
    <location>
        <begin position="367"/>
        <end position="393"/>
    </location>
</feature>
<feature type="transmembrane region" description="Helical" evidence="8">
    <location>
        <begin position="235"/>
        <end position="256"/>
    </location>
</feature>
<evidence type="ECO:0000256" key="3">
    <source>
        <dbReference type="ARBA" id="ARBA00022475"/>
    </source>
</evidence>
<feature type="transmembrane region" description="Helical" evidence="8">
    <location>
        <begin position="277"/>
        <end position="298"/>
    </location>
</feature>
<organism evidence="10 11">
    <name type="scientific">Nocardia amamiensis</name>
    <dbReference type="NCBI Taxonomy" id="404578"/>
    <lineage>
        <taxon>Bacteria</taxon>
        <taxon>Bacillati</taxon>
        <taxon>Actinomycetota</taxon>
        <taxon>Actinomycetes</taxon>
        <taxon>Mycobacteriales</taxon>
        <taxon>Nocardiaceae</taxon>
        <taxon>Nocardia</taxon>
    </lineage>
</organism>
<feature type="domain" description="Major facilitator superfamily (MFS) profile" evidence="9">
    <location>
        <begin position="24"/>
        <end position="511"/>
    </location>
</feature>
<dbReference type="InterPro" id="IPR036259">
    <property type="entry name" value="MFS_trans_sf"/>
</dbReference>
<dbReference type="PANTHER" id="PTHR42718">
    <property type="entry name" value="MAJOR FACILITATOR SUPERFAMILY MULTIDRUG TRANSPORTER MFSC"/>
    <property type="match status" value="1"/>
</dbReference>
<keyword evidence="5 8" id="KW-1133">Transmembrane helix</keyword>
<sequence>MNDREPLHEARIQSPSAGPRQWIGLAVLALPTLLLAMDVTVLYLAMPHLTAELRPTGIEQLWIADIYGFMIAGFLITMGTVGDRIGRRKLLMLGATAFGAASVLAAFATSPLLLIAARAVLGIAGATLMPSTLALISSMFPDARQRGMAIGVWATCMSAGMAAGPIIGGLMLESFWWGSVFLLGVPVMALLLITAPALLPEYRNSAAGRVDLPSVVLSLCAILPVVYGIKKLSEAGPSAVPAAAIVTGGVFCWIFGRRQRALTEPLLDLRMFRDRSFCAALLILLLSLGLVGGIYLFITQYLQLVRGLSPLGAGLWLLPSAFALIVTSILTPVVARKIEPGYIVGGALAIATIGYLLLALVDSAGGLPMLVSGFVLVYIGTSPLMVLGTDLVIGTAPPEKAGSAAAMSEASMEFGVAVGVAVLGVLGTTIYRTDIARTSPAGVPITADNMAGNSLAGAGTAAADLPGQLGDALLASAREAFTNGLNTAALSCAAVAALLSIAAVGLLRHTRSGDGKPEDSEPKAPRLVDDPVADLGGQREQTRVRIRRRFGIVRS</sequence>
<dbReference type="RefSeq" id="WP_195129596.1">
    <property type="nucleotide sequence ID" value="NZ_JADLQX010000007.1"/>
</dbReference>
<feature type="transmembrane region" description="Helical" evidence="8">
    <location>
        <begin position="210"/>
        <end position="229"/>
    </location>
</feature>
<dbReference type="Proteomes" id="UP000702209">
    <property type="component" value="Unassembled WGS sequence"/>
</dbReference>
<evidence type="ECO:0000256" key="8">
    <source>
        <dbReference type="SAM" id="Phobius"/>
    </source>
</evidence>
<dbReference type="SUPFAM" id="SSF103473">
    <property type="entry name" value="MFS general substrate transporter"/>
    <property type="match status" value="1"/>
</dbReference>
<dbReference type="Gene3D" id="1.20.1250.20">
    <property type="entry name" value="MFS general substrate transporter like domains"/>
    <property type="match status" value="1"/>
</dbReference>
<gene>
    <name evidence="10" type="ORF">IU459_12130</name>
</gene>
<feature type="transmembrane region" description="Helical" evidence="8">
    <location>
        <begin position="174"/>
        <end position="198"/>
    </location>
</feature>
<feature type="transmembrane region" description="Helical" evidence="8">
    <location>
        <begin position="414"/>
        <end position="431"/>
    </location>
</feature>
<dbReference type="PANTHER" id="PTHR42718:SF47">
    <property type="entry name" value="METHYL VIOLOGEN RESISTANCE PROTEIN SMVA"/>
    <property type="match status" value="1"/>
</dbReference>
<keyword evidence="3" id="KW-1003">Cell membrane</keyword>
<name>A0ABS0CU45_9NOCA</name>
<feature type="transmembrane region" description="Helical" evidence="8">
    <location>
        <begin position="115"/>
        <end position="136"/>
    </location>
</feature>
<feature type="transmembrane region" description="Helical" evidence="8">
    <location>
        <begin position="148"/>
        <end position="168"/>
    </location>
</feature>
<accession>A0ABS0CU45</accession>
<evidence type="ECO:0000256" key="1">
    <source>
        <dbReference type="ARBA" id="ARBA00004651"/>
    </source>
</evidence>
<feature type="transmembrane region" description="Helical" evidence="8">
    <location>
        <begin position="488"/>
        <end position="507"/>
    </location>
</feature>
<evidence type="ECO:0000256" key="6">
    <source>
        <dbReference type="ARBA" id="ARBA00023136"/>
    </source>
</evidence>
<evidence type="ECO:0000256" key="2">
    <source>
        <dbReference type="ARBA" id="ARBA00022448"/>
    </source>
</evidence>
<feature type="transmembrane region" description="Helical" evidence="8">
    <location>
        <begin position="61"/>
        <end position="78"/>
    </location>
</feature>
<comment type="subcellular location">
    <subcellularLocation>
        <location evidence="1">Cell membrane</location>
        <topology evidence="1">Multi-pass membrane protein</topology>
    </subcellularLocation>
</comment>
<feature type="transmembrane region" description="Helical" evidence="8">
    <location>
        <begin position="21"/>
        <end position="46"/>
    </location>
</feature>
<protein>
    <submittedName>
        <fullName evidence="10">MFS transporter</fullName>
    </submittedName>
</protein>
<evidence type="ECO:0000256" key="5">
    <source>
        <dbReference type="ARBA" id="ARBA00022989"/>
    </source>
</evidence>
<dbReference type="PRINTS" id="PR01035">
    <property type="entry name" value="TCRTETA"/>
</dbReference>
<dbReference type="CDD" id="cd17321">
    <property type="entry name" value="MFS_MMR_MDR_like"/>
    <property type="match status" value="1"/>
</dbReference>
<feature type="transmembrane region" description="Helical" evidence="8">
    <location>
        <begin position="90"/>
        <end position="109"/>
    </location>
</feature>
<dbReference type="EMBL" id="JADLQX010000007">
    <property type="protein sequence ID" value="MBF6298288.1"/>
    <property type="molecule type" value="Genomic_DNA"/>
</dbReference>
<keyword evidence="6 8" id="KW-0472">Membrane</keyword>
<evidence type="ECO:0000259" key="9">
    <source>
        <dbReference type="PROSITE" id="PS50850"/>
    </source>
</evidence>
<dbReference type="Pfam" id="PF07690">
    <property type="entry name" value="MFS_1"/>
    <property type="match status" value="1"/>
</dbReference>
<feature type="transmembrane region" description="Helical" evidence="8">
    <location>
        <begin position="313"/>
        <end position="335"/>
    </location>
</feature>
<evidence type="ECO:0000256" key="4">
    <source>
        <dbReference type="ARBA" id="ARBA00022692"/>
    </source>
</evidence>
<reference evidence="10 11" key="1">
    <citation type="submission" date="2020-10" db="EMBL/GenBank/DDBJ databases">
        <title>Identification of Nocardia species via Next-generation sequencing and recognition of intraspecies genetic diversity.</title>
        <authorList>
            <person name="Li P."/>
            <person name="Li P."/>
            <person name="Lu B."/>
        </authorList>
    </citation>
    <scope>NUCLEOTIDE SEQUENCE [LARGE SCALE GENOMIC DNA]</scope>
    <source>
        <strain evidence="10 11">BJ06-0157</strain>
    </source>
</reference>
<dbReference type="InterPro" id="IPR001958">
    <property type="entry name" value="Tet-R_TetA/multi-R_MdtG-like"/>
</dbReference>
<feature type="compositionally biased region" description="Basic and acidic residues" evidence="7">
    <location>
        <begin position="511"/>
        <end position="529"/>
    </location>
</feature>
<feature type="transmembrane region" description="Helical" evidence="8">
    <location>
        <begin position="342"/>
        <end position="361"/>
    </location>
</feature>
<keyword evidence="2" id="KW-0813">Transport</keyword>